<dbReference type="EMBL" id="VSSQ01133356">
    <property type="protein sequence ID" value="MPN59394.1"/>
    <property type="molecule type" value="Genomic_DNA"/>
</dbReference>
<organism evidence="1">
    <name type="scientific">bioreactor metagenome</name>
    <dbReference type="NCBI Taxonomy" id="1076179"/>
    <lineage>
        <taxon>unclassified sequences</taxon>
        <taxon>metagenomes</taxon>
        <taxon>ecological metagenomes</taxon>
    </lineage>
</organism>
<proteinExistence type="predicted"/>
<evidence type="ECO:0000313" key="1">
    <source>
        <dbReference type="EMBL" id="MPN59394.1"/>
    </source>
</evidence>
<gene>
    <name evidence="1" type="ORF">SDC9_207115</name>
</gene>
<dbReference type="AlphaFoldDB" id="A0A645JGB8"/>
<protein>
    <submittedName>
        <fullName evidence="1">Uncharacterized protein</fullName>
    </submittedName>
</protein>
<name>A0A645JGB8_9ZZZZ</name>
<reference evidence="1" key="1">
    <citation type="submission" date="2019-08" db="EMBL/GenBank/DDBJ databases">
        <authorList>
            <person name="Kucharzyk K."/>
            <person name="Murdoch R.W."/>
            <person name="Higgins S."/>
            <person name="Loffler F."/>
        </authorList>
    </citation>
    <scope>NUCLEOTIDE SEQUENCE</scope>
</reference>
<accession>A0A645JGB8</accession>
<sequence length="155" mass="17301">MIGAKAEQAANRNLLMCRNDPQNTRFTGDQAIMEMQTGHVSYLYPWKVYGSWLGPTKLSKIRRSPSRQILLADGSDSKGRGYFVGLAYIDLNNPMADPRHGGSACNVLNIGGNVDTVKAPTKSILYSEGRLGRFYFNNPTSYTTDPNRWDFTTNK</sequence>
<comment type="caution">
    <text evidence="1">The sequence shown here is derived from an EMBL/GenBank/DDBJ whole genome shotgun (WGS) entry which is preliminary data.</text>
</comment>